<organism evidence="1 2">
    <name type="scientific">Eragrostis curvula</name>
    <name type="common">weeping love grass</name>
    <dbReference type="NCBI Taxonomy" id="38414"/>
    <lineage>
        <taxon>Eukaryota</taxon>
        <taxon>Viridiplantae</taxon>
        <taxon>Streptophyta</taxon>
        <taxon>Embryophyta</taxon>
        <taxon>Tracheophyta</taxon>
        <taxon>Spermatophyta</taxon>
        <taxon>Magnoliopsida</taxon>
        <taxon>Liliopsida</taxon>
        <taxon>Poales</taxon>
        <taxon>Poaceae</taxon>
        <taxon>PACMAD clade</taxon>
        <taxon>Chloridoideae</taxon>
        <taxon>Eragrostideae</taxon>
        <taxon>Eragrostidinae</taxon>
        <taxon>Eragrostis</taxon>
    </lineage>
</organism>
<sequence>MGKRRLRSQRRNEAAWAGISWRWQVAAPAGGRPAIDGSKQGTLHTSLILRPGERSYYGAATQRELDGVPLKHCALSIVVN</sequence>
<dbReference type="Gramene" id="TVT96647">
    <property type="protein sequence ID" value="TVT96647"/>
    <property type="gene ID" value="EJB05_58141"/>
</dbReference>
<gene>
    <name evidence="1" type="ORF">EJB05_58141</name>
</gene>
<dbReference type="Proteomes" id="UP000324897">
    <property type="component" value="Unassembled WGS sequence"/>
</dbReference>
<accession>A0A5J9SBH0</accession>
<evidence type="ECO:0000313" key="1">
    <source>
        <dbReference type="EMBL" id="TVT96647.1"/>
    </source>
</evidence>
<keyword evidence="2" id="KW-1185">Reference proteome</keyword>
<dbReference type="AlphaFoldDB" id="A0A5J9SBH0"/>
<dbReference type="EMBL" id="RWGY01001143">
    <property type="protein sequence ID" value="TVT96647.1"/>
    <property type="molecule type" value="Genomic_DNA"/>
</dbReference>
<evidence type="ECO:0000313" key="2">
    <source>
        <dbReference type="Proteomes" id="UP000324897"/>
    </source>
</evidence>
<name>A0A5J9SBH0_9POAL</name>
<protein>
    <submittedName>
        <fullName evidence="1">Uncharacterized protein</fullName>
    </submittedName>
</protein>
<proteinExistence type="predicted"/>
<reference evidence="1 2" key="1">
    <citation type="journal article" date="2019" name="Sci. Rep.">
        <title>A high-quality genome of Eragrostis curvula grass provides insights into Poaceae evolution and supports new strategies to enhance forage quality.</title>
        <authorList>
            <person name="Carballo J."/>
            <person name="Santos B.A.C.M."/>
            <person name="Zappacosta D."/>
            <person name="Garbus I."/>
            <person name="Selva J.P."/>
            <person name="Gallo C.A."/>
            <person name="Diaz A."/>
            <person name="Albertini E."/>
            <person name="Caccamo M."/>
            <person name="Echenique V."/>
        </authorList>
    </citation>
    <scope>NUCLEOTIDE SEQUENCE [LARGE SCALE GENOMIC DNA]</scope>
    <source>
        <strain evidence="2">cv. Victoria</strain>
        <tissue evidence="1">Leaf</tissue>
    </source>
</reference>
<comment type="caution">
    <text evidence="1">The sequence shown here is derived from an EMBL/GenBank/DDBJ whole genome shotgun (WGS) entry which is preliminary data.</text>
</comment>